<dbReference type="EMBL" id="VTPC01081970">
    <property type="protein sequence ID" value="KAF2887739.1"/>
    <property type="molecule type" value="Genomic_DNA"/>
</dbReference>
<reference evidence="1" key="1">
    <citation type="submission" date="2019-08" db="EMBL/GenBank/DDBJ databases">
        <title>The genome of the North American firefly Photinus pyralis.</title>
        <authorList>
            <consortium name="Photinus pyralis genome working group"/>
            <person name="Fallon T.R."/>
            <person name="Sander Lower S.E."/>
            <person name="Weng J.-K."/>
        </authorList>
    </citation>
    <scope>NUCLEOTIDE SEQUENCE</scope>
    <source>
        <strain evidence="1">TRF0915ILg1</strain>
        <tissue evidence="1">Whole body</tissue>
    </source>
</reference>
<gene>
    <name evidence="1" type="ORF">ILUMI_18433</name>
</gene>
<protein>
    <submittedName>
        <fullName evidence="1">Uncharacterized protein</fullName>
    </submittedName>
</protein>
<keyword evidence="2" id="KW-1185">Reference proteome</keyword>
<name>A0A8K0CI17_IGNLU</name>
<dbReference type="Proteomes" id="UP000801492">
    <property type="component" value="Unassembled WGS sequence"/>
</dbReference>
<proteinExistence type="predicted"/>
<accession>A0A8K0CI17</accession>
<dbReference type="AlphaFoldDB" id="A0A8K0CI17"/>
<sequence>MKARLPEIGFLTCAIVINGPTRISTLKSSVAINRVPILNTQVLEPVFLPDRLHADNYLRFLNDALLDILMDLPLAIRRGMWFQQGGSAAYWATERRRWMDELVET</sequence>
<organism evidence="1 2">
    <name type="scientific">Ignelater luminosus</name>
    <name type="common">Cucubano</name>
    <name type="synonym">Pyrophorus luminosus</name>
    <dbReference type="NCBI Taxonomy" id="2038154"/>
    <lineage>
        <taxon>Eukaryota</taxon>
        <taxon>Metazoa</taxon>
        <taxon>Ecdysozoa</taxon>
        <taxon>Arthropoda</taxon>
        <taxon>Hexapoda</taxon>
        <taxon>Insecta</taxon>
        <taxon>Pterygota</taxon>
        <taxon>Neoptera</taxon>
        <taxon>Endopterygota</taxon>
        <taxon>Coleoptera</taxon>
        <taxon>Polyphaga</taxon>
        <taxon>Elateriformia</taxon>
        <taxon>Elateroidea</taxon>
        <taxon>Elateridae</taxon>
        <taxon>Agrypninae</taxon>
        <taxon>Pyrophorini</taxon>
        <taxon>Ignelater</taxon>
    </lineage>
</organism>
<evidence type="ECO:0000313" key="1">
    <source>
        <dbReference type="EMBL" id="KAF2887739.1"/>
    </source>
</evidence>
<dbReference type="OrthoDB" id="6774575at2759"/>
<evidence type="ECO:0000313" key="2">
    <source>
        <dbReference type="Proteomes" id="UP000801492"/>
    </source>
</evidence>
<comment type="caution">
    <text evidence="1">The sequence shown here is derived from an EMBL/GenBank/DDBJ whole genome shotgun (WGS) entry which is preliminary data.</text>
</comment>